<keyword evidence="2" id="KW-1185">Reference proteome</keyword>
<gene>
    <name evidence="1" type="ORF">M422DRAFT_248428</name>
</gene>
<evidence type="ECO:0000313" key="1">
    <source>
        <dbReference type="EMBL" id="KIJ47843.1"/>
    </source>
</evidence>
<sequence length="111" mass="12718">MTVPCNEHGHNIILDRERMPIVYRINPSQELLNAATKFQEVIECLCAKFRPSTQYSHKRGNFDMATFGILYGNGKEMLKWRLNNPCNEAAIAEFRSDPAVLQYIRKVVMGG</sequence>
<evidence type="ECO:0000313" key="2">
    <source>
        <dbReference type="Proteomes" id="UP000054279"/>
    </source>
</evidence>
<reference evidence="1 2" key="1">
    <citation type="submission" date="2014-06" db="EMBL/GenBank/DDBJ databases">
        <title>Evolutionary Origins and Diversification of the Mycorrhizal Mutualists.</title>
        <authorList>
            <consortium name="DOE Joint Genome Institute"/>
            <consortium name="Mycorrhizal Genomics Consortium"/>
            <person name="Kohler A."/>
            <person name="Kuo A."/>
            <person name="Nagy L.G."/>
            <person name="Floudas D."/>
            <person name="Copeland A."/>
            <person name="Barry K.W."/>
            <person name="Cichocki N."/>
            <person name="Veneault-Fourrey C."/>
            <person name="LaButti K."/>
            <person name="Lindquist E.A."/>
            <person name="Lipzen A."/>
            <person name="Lundell T."/>
            <person name="Morin E."/>
            <person name="Murat C."/>
            <person name="Riley R."/>
            <person name="Ohm R."/>
            <person name="Sun H."/>
            <person name="Tunlid A."/>
            <person name="Henrissat B."/>
            <person name="Grigoriev I.V."/>
            <person name="Hibbett D.S."/>
            <person name="Martin F."/>
        </authorList>
    </citation>
    <scope>NUCLEOTIDE SEQUENCE [LARGE SCALE GENOMIC DNA]</scope>
    <source>
        <strain evidence="1 2">SS14</strain>
    </source>
</reference>
<dbReference type="HOGENOM" id="CLU_2160026_0_0_1"/>
<dbReference type="Proteomes" id="UP000054279">
    <property type="component" value="Unassembled WGS sequence"/>
</dbReference>
<name>A0A0C9UVZ8_SPHS4</name>
<organism evidence="1 2">
    <name type="scientific">Sphaerobolus stellatus (strain SS14)</name>
    <dbReference type="NCBI Taxonomy" id="990650"/>
    <lineage>
        <taxon>Eukaryota</taxon>
        <taxon>Fungi</taxon>
        <taxon>Dikarya</taxon>
        <taxon>Basidiomycota</taxon>
        <taxon>Agaricomycotina</taxon>
        <taxon>Agaricomycetes</taxon>
        <taxon>Phallomycetidae</taxon>
        <taxon>Geastrales</taxon>
        <taxon>Sphaerobolaceae</taxon>
        <taxon>Sphaerobolus</taxon>
    </lineage>
</organism>
<dbReference type="AlphaFoldDB" id="A0A0C9UVZ8"/>
<accession>A0A0C9UVZ8</accession>
<protein>
    <submittedName>
        <fullName evidence="1">Uncharacterized protein</fullName>
    </submittedName>
</protein>
<proteinExistence type="predicted"/>
<dbReference type="EMBL" id="KN837100">
    <property type="protein sequence ID" value="KIJ47843.1"/>
    <property type="molecule type" value="Genomic_DNA"/>
</dbReference>